<dbReference type="Proteomes" id="UP001519460">
    <property type="component" value="Unassembled WGS sequence"/>
</dbReference>
<reference evidence="1 2" key="1">
    <citation type="journal article" date="2023" name="Sci. Data">
        <title>Genome assembly of the Korean intertidal mud-creeper Batillaria attramentaria.</title>
        <authorList>
            <person name="Patra A.K."/>
            <person name="Ho P.T."/>
            <person name="Jun S."/>
            <person name="Lee S.J."/>
            <person name="Kim Y."/>
            <person name="Won Y.J."/>
        </authorList>
    </citation>
    <scope>NUCLEOTIDE SEQUENCE [LARGE SCALE GENOMIC DNA]</scope>
    <source>
        <strain evidence="1">Wonlab-2016</strain>
    </source>
</reference>
<protein>
    <submittedName>
        <fullName evidence="1">Uncharacterized protein</fullName>
    </submittedName>
</protein>
<dbReference type="AlphaFoldDB" id="A0ABD0J6K5"/>
<name>A0ABD0J6K5_9CAEN</name>
<gene>
    <name evidence="1" type="ORF">BaRGS_00038513</name>
</gene>
<dbReference type="EMBL" id="JACVVK020000625">
    <property type="protein sequence ID" value="KAK7462065.1"/>
    <property type="molecule type" value="Genomic_DNA"/>
</dbReference>
<comment type="caution">
    <text evidence="1">The sequence shown here is derived from an EMBL/GenBank/DDBJ whole genome shotgun (WGS) entry which is preliminary data.</text>
</comment>
<proteinExistence type="predicted"/>
<evidence type="ECO:0000313" key="1">
    <source>
        <dbReference type="EMBL" id="KAK7462065.1"/>
    </source>
</evidence>
<organism evidence="1 2">
    <name type="scientific">Batillaria attramentaria</name>
    <dbReference type="NCBI Taxonomy" id="370345"/>
    <lineage>
        <taxon>Eukaryota</taxon>
        <taxon>Metazoa</taxon>
        <taxon>Spiralia</taxon>
        <taxon>Lophotrochozoa</taxon>
        <taxon>Mollusca</taxon>
        <taxon>Gastropoda</taxon>
        <taxon>Caenogastropoda</taxon>
        <taxon>Sorbeoconcha</taxon>
        <taxon>Cerithioidea</taxon>
        <taxon>Batillariidae</taxon>
        <taxon>Batillaria</taxon>
    </lineage>
</organism>
<keyword evidence="2" id="KW-1185">Reference proteome</keyword>
<sequence length="115" mass="12791">MFDTSSLGDDNLLPLAMFRRRHVIVSCNIGNAKLWNNYLESLMTSSAEIAELENSMKNNSQARQSYRALIHQVDVQCWNIPLSSGIRSPMTASLLSGINGSKVCYSPNAAVRRDK</sequence>
<evidence type="ECO:0000313" key="2">
    <source>
        <dbReference type="Proteomes" id="UP001519460"/>
    </source>
</evidence>
<accession>A0ABD0J6K5</accession>